<reference evidence="1" key="1">
    <citation type="submission" date="2014-09" db="EMBL/GenBank/DDBJ databases">
        <authorList>
            <person name="Magalhaes I.L.F."/>
            <person name="Oliveira U."/>
            <person name="Santos F.R."/>
            <person name="Vidigal T.H.D.A."/>
            <person name="Brescovit A.D."/>
            <person name="Santos A.J."/>
        </authorList>
    </citation>
    <scope>NUCLEOTIDE SEQUENCE</scope>
    <source>
        <tissue evidence="1">Shoot tissue taken approximately 20 cm above the soil surface</tissue>
    </source>
</reference>
<dbReference type="EMBL" id="GBRH01179983">
    <property type="protein sequence ID" value="JAE17913.1"/>
    <property type="molecule type" value="Transcribed_RNA"/>
</dbReference>
<sequence>MECSTIPSSRSSVHAHACRTRVIKNLSGMTPSLTMVTARAMMSLYMPLMA</sequence>
<dbReference type="AlphaFoldDB" id="A0A0A9GB44"/>
<protein>
    <submittedName>
        <fullName evidence="1">Uncharacterized protein</fullName>
    </submittedName>
</protein>
<name>A0A0A9GB44_ARUDO</name>
<reference evidence="1" key="2">
    <citation type="journal article" date="2015" name="Data Brief">
        <title>Shoot transcriptome of the giant reed, Arundo donax.</title>
        <authorList>
            <person name="Barrero R.A."/>
            <person name="Guerrero F.D."/>
            <person name="Moolhuijzen P."/>
            <person name="Goolsby J.A."/>
            <person name="Tidwell J."/>
            <person name="Bellgard S.E."/>
            <person name="Bellgard M.I."/>
        </authorList>
    </citation>
    <scope>NUCLEOTIDE SEQUENCE</scope>
    <source>
        <tissue evidence="1">Shoot tissue taken approximately 20 cm above the soil surface</tissue>
    </source>
</reference>
<organism evidence="1">
    <name type="scientific">Arundo donax</name>
    <name type="common">Giant reed</name>
    <name type="synonym">Donax arundinaceus</name>
    <dbReference type="NCBI Taxonomy" id="35708"/>
    <lineage>
        <taxon>Eukaryota</taxon>
        <taxon>Viridiplantae</taxon>
        <taxon>Streptophyta</taxon>
        <taxon>Embryophyta</taxon>
        <taxon>Tracheophyta</taxon>
        <taxon>Spermatophyta</taxon>
        <taxon>Magnoliopsida</taxon>
        <taxon>Liliopsida</taxon>
        <taxon>Poales</taxon>
        <taxon>Poaceae</taxon>
        <taxon>PACMAD clade</taxon>
        <taxon>Arundinoideae</taxon>
        <taxon>Arundineae</taxon>
        <taxon>Arundo</taxon>
    </lineage>
</organism>
<evidence type="ECO:0000313" key="1">
    <source>
        <dbReference type="EMBL" id="JAE17913.1"/>
    </source>
</evidence>
<accession>A0A0A9GB44</accession>
<proteinExistence type="predicted"/>